<feature type="transmembrane region" description="Helical" evidence="1">
    <location>
        <begin position="242"/>
        <end position="265"/>
    </location>
</feature>
<keyword evidence="1" id="KW-0472">Membrane</keyword>
<dbReference type="eggNOG" id="ENOG502S552">
    <property type="taxonomic scope" value="Eukaryota"/>
</dbReference>
<keyword evidence="3" id="KW-1185">Reference proteome</keyword>
<reference evidence="2 3" key="1">
    <citation type="journal article" date="2012" name="Science">
        <title>The Paleozoic origin of enzymatic lignin decomposition reconstructed from 31 fungal genomes.</title>
        <authorList>
            <person name="Floudas D."/>
            <person name="Binder M."/>
            <person name="Riley R."/>
            <person name="Barry K."/>
            <person name="Blanchette R.A."/>
            <person name="Henrissat B."/>
            <person name="Martinez A.T."/>
            <person name="Otillar R."/>
            <person name="Spatafora J.W."/>
            <person name="Yadav J.S."/>
            <person name="Aerts A."/>
            <person name="Benoit I."/>
            <person name="Boyd A."/>
            <person name="Carlson A."/>
            <person name="Copeland A."/>
            <person name="Coutinho P.M."/>
            <person name="de Vries R.P."/>
            <person name="Ferreira P."/>
            <person name="Findley K."/>
            <person name="Foster B."/>
            <person name="Gaskell J."/>
            <person name="Glotzer D."/>
            <person name="Gorecki P."/>
            <person name="Heitman J."/>
            <person name="Hesse C."/>
            <person name="Hori C."/>
            <person name="Igarashi K."/>
            <person name="Jurgens J.A."/>
            <person name="Kallen N."/>
            <person name="Kersten P."/>
            <person name="Kohler A."/>
            <person name="Kuees U."/>
            <person name="Kumar T.K.A."/>
            <person name="Kuo A."/>
            <person name="LaButti K."/>
            <person name="Larrondo L.F."/>
            <person name="Lindquist E."/>
            <person name="Ling A."/>
            <person name="Lombard V."/>
            <person name="Lucas S."/>
            <person name="Lundell T."/>
            <person name="Martin R."/>
            <person name="McLaughlin D.J."/>
            <person name="Morgenstern I."/>
            <person name="Morin E."/>
            <person name="Murat C."/>
            <person name="Nagy L.G."/>
            <person name="Nolan M."/>
            <person name="Ohm R.A."/>
            <person name="Patyshakuliyeva A."/>
            <person name="Rokas A."/>
            <person name="Ruiz-Duenas F.J."/>
            <person name="Sabat G."/>
            <person name="Salamov A."/>
            <person name="Samejima M."/>
            <person name="Schmutz J."/>
            <person name="Slot J.C."/>
            <person name="St John F."/>
            <person name="Stenlid J."/>
            <person name="Sun H."/>
            <person name="Sun S."/>
            <person name="Syed K."/>
            <person name="Tsang A."/>
            <person name="Wiebenga A."/>
            <person name="Young D."/>
            <person name="Pisabarro A."/>
            <person name="Eastwood D.C."/>
            <person name="Martin F."/>
            <person name="Cullen D."/>
            <person name="Grigoriev I.V."/>
            <person name="Hibbett D.S."/>
        </authorList>
    </citation>
    <scope>NUCLEOTIDE SEQUENCE</scope>
    <source>
        <strain evidence="3">FP-58527</strain>
    </source>
</reference>
<dbReference type="OrthoDB" id="3648309at2759"/>
<keyword evidence="1" id="KW-1133">Transmembrane helix</keyword>
<dbReference type="HOGENOM" id="CLU_994118_0_0_1"/>
<dbReference type="InParanoid" id="S8DRC2"/>
<evidence type="ECO:0000313" key="2">
    <source>
        <dbReference type="EMBL" id="EPS95826.1"/>
    </source>
</evidence>
<dbReference type="EMBL" id="KE504199">
    <property type="protein sequence ID" value="EPS95826.1"/>
    <property type="molecule type" value="Genomic_DNA"/>
</dbReference>
<evidence type="ECO:0000313" key="3">
    <source>
        <dbReference type="Proteomes" id="UP000015241"/>
    </source>
</evidence>
<dbReference type="Proteomes" id="UP000015241">
    <property type="component" value="Unassembled WGS sequence"/>
</dbReference>
<feature type="transmembrane region" description="Helical" evidence="1">
    <location>
        <begin position="170"/>
        <end position="191"/>
    </location>
</feature>
<dbReference type="AlphaFoldDB" id="S8DRC2"/>
<feature type="transmembrane region" description="Helical" evidence="1">
    <location>
        <begin position="203"/>
        <end position="222"/>
    </location>
</feature>
<organism evidence="2 3">
    <name type="scientific">Fomitopsis schrenkii</name>
    <name type="common">Brown rot fungus</name>
    <dbReference type="NCBI Taxonomy" id="2126942"/>
    <lineage>
        <taxon>Eukaryota</taxon>
        <taxon>Fungi</taxon>
        <taxon>Dikarya</taxon>
        <taxon>Basidiomycota</taxon>
        <taxon>Agaricomycotina</taxon>
        <taxon>Agaricomycetes</taxon>
        <taxon>Polyporales</taxon>
        <taxon>Fomitopsis</taxon>
    </lineage>
</organism>
<evidence type="ECO:0000256" key="1">
    <source>
        <dbReference type="SAM" id="Phobius"/>
    </source>
</evidence>
<feature type="transmembrane region" description="Helical" evidence="1">
    <location>
        <begin position="145"/>
        <end position="164"/>
    </location>
</feature>
<name>S8DRC2_FOMSC</name>
<keyword evidence="1" id="KW-0812">Transmembrane</keyword>
<sequence length="280" mass="29859">MGNPLRDICGVLSASRELARYRSPPPHQQRSCMAVYISRVGYKSLEEWERSSSHLQERRNPRLDARRANLPRVRTLRPSSSHPQPIAAPAALATAGSASSTWITASNGWGSPYLAHALSPLRPALRTGLPRDSLITVAHPMWGSFWMAAGTVGFLTACGVLPAAELARHLSVICGWMIPLLTLTWTVAGGASARDRVLFRLPVSLGIGYTFAAGGCVLPAKAMGPMMTLTWIAAAGVFARDMVLSGALVSLGIGCTLAAGGWNSVPPPARQSRRRHTCGC</sequence>
<accession>S8DRC2</accession>
<protein>
    <submittedName>
        <fullName evidence="2">Uncharacterized protein</fullName>
    </submittedName>
</protein>
<gene>
    <name evidence="2" type="ORF">FOMPIDRAFT_90584</name>
</gene>
<proteinExistence type="predicted"/>